<feature type="domain" description="ABC3 transporter permease C-terminal" evidence="7">
    <location>
        <begin position="95"/>
        <end position="204"/>
    </location>
</feature>
<keyword evidence="4 6" id="KW-1133">Transmembrane helix</keyword>
<dbReference type="GO" id="GO:0005886">
    <property type="term" value="C:plasma membrane"/>
    <property type="evidence" value="ECO:0007669"/>
    <property type="project" value="UniProtKB-SubCell"/>
</dbReference>
<keyword evidence="3 6" id="KW-0812">Transmembrane</keyword>
<dbReference type="KEGG" id="cik:H0194_06055"/>
<evidence type="ECO:0000259" key="7">
    <source>
        <dbReference type="Pfam" id="PF02687"/>
    </source>
</evidence>
<evidence type="ECO:0000313" key="9">
    <source>
        <dbReference type="Proteomes" id="UP000515743"/>
    </source>
</evidence>
<keyword evidence="2" id="KW-1003">Cell membrane</keyword>
<dbReference type="EMBL" id="CP059404">
    <property type="protein sequence ID" value="QNE88675.1"/>
    <property type="molecule type" value="Genomic_DNA"/>
</dbReference>
<feature type="transmembrane region" description="Helical" evidence="6">
    <location>
        <begin position="439"/>
        <end position="460"/>
    </location>
</feature>
<dbReference type="InterPro" id="IPR003838">
    <property type="entry name" value="ABC3_permease_C"/>
</dbReference>
<dbReference type="Pfam" id="PF02687">
    <property type="entry name" value="FtsX"/>
    <property type="match status" value="1"/>
</dbReference>
<reference evidence="8 9" key="1">
    <citation type="submission" date="2020-07" db="EMBL/GenBank/DDBJ databases">
        <title>Complete genome and description of Corynebacterium incognita strain Marseille-Q3630 sp. nov.</title>
        <authorList>
            <person name="Boxberger M."/>
        </authorList>
    </citation>
    <scope>NUCLEOTIDE SEQUENCE [LARGE SCALE GENOMIC DNA]</scope>
    <source>
        <strain evidence="8 9">Marseille-Q3630</strain>
    </source>
</reference>
<dbReference type="Proteomes" id="UP000515743">
    <property type="component" value="Chromosome"/>
</dbReference>
<evidence type="ECO:0000256" key="1">
    <source>
        <dbReference type="ARBA" id="ARBA00004651"/>
    </source>
</evidence>
<name>A0A7G7CM59_9CORY</name>
<evidence type="ECO:0000256" key="5">
    <source>
        <dbReference type="ARBA" id="ARBA00023136"/>
    </source>
</evidence>
<dbReference type="RefSeq" id="WP_185175065.1">
    <property type="nucleotide sequence ID" value="NZ_CP059404.1"/>
</dbReference>
<accession>A0A7G7CM59</accession>
<feature type="transmembrane region" description="Helical" evidence="6">
    <location>
        <begin position="254"/>
        <end position="276"/>
    </location>
</feature>
<feature type="transmembrane region" description="Helical" evidence="6">
    <location>
        <begin position="398"/>
        <end position="427"/>
    </location>
</feature>
<comment type="subcellular location">
    <subcellularLocation>
        <location evidence="1">Cell membrane</location>
        <topology evidence="1">Multi-pass membrane protein</topology>
    </subcellularLocation>
</comment>
<keyword evidence="5 6" id="KW-0472">Membrane</keyword>
<feature type="transmembrane region" description="Helical" evidence="6">
    <location>
        <begin position="30"/>
        <end position="58"/>
    </location>
</feature>
<evidence type="ECO:0000256" key="4">
    <source>
        <dbReference type="ARBA" id="ARBA00022989"/>
    </source>
</evidence>
<sequence>MAAPSPAAVRTSSLVWDLQKASLSTRAGTGVVSVLAVFSLTVASCIAFLVAGGTWMFYQRMKHPSPELPSFVFEYPAGAESFLSAWFALSLVACAFIVPALFSLVAQAAVLGASGRERRLAVLRLLGLSSGDVTRMTVLETGLQALIGIVLGLASSVLIAPAFTTLKFTDLPIKLEEILLPWWGYLAVSAVLLVLALGAAFMGMQRVRVSPLGVAKKEMPKALKSWRLILFVVIAVGGYIGLKTIELGAEVGSILGLAAFLFMVIMGLGMAVPFILQWFARLAALFPGTAHFVACRRISTNPRQAWKRSSAIAFFGFLTGILVISPLGNDGLSEMFKQEPDAALIFRDITTGALLTVIFGFAITCVSIFLGQASEVYESADLTRSLSLIGVKRRFHSLVAIIEILGPIFLVSIFGFAMGALMGFAMLGAAGDMNVPARLTATLALLGSGWALTALAILAAEPLRSSVLRRAERKND</sequence>
<organism evidence="8 9">
    <name type="scientific">Corynebacterium incognita</name>
    <dbReference type="NCBI Taxonomy" id="2754725"/>
    <lineage>
        <taxon>Bacteria</taxon>
        <taxon>Bacillati</taxon>
        <taxon>Actinomycetota</taxon>
        <taxon>Actinomycetes</taxon>
        <taxon>Mycobacteriales</taxon>
        <taxon>Corynebacteriaceae</taxon>
        <taxon>Corynebacterium</taxon>
    </lineage>
</organism>
<gene>
    <name evidence="8" type="ORF">H0194_06055</name>
</gene>
<evidence type="ECO:0000256" key="2">
    <source>
        <dbReference type="ARBA" id="ARBA00022475"/>
    </source>
</evidence>
<evidence type="ECO:0000256" key="6">
    <source>
        <dbReference type="SAM" id="Phobius"/>
    </source>
</evidence>
<feature type="transmembrane region" description="Helical" evidence="6">
    <location>
        <begin position="311"/>
        <end position="329"/>
    </location>
</feature>
<feature type="transmembrane region" description="Helical" evidence="6">
    <location>
        <begin position="183"/>
        <end position="204"/>
    </location>
</feature>
<evidence type="ECO:0000256" key="3">
    <source>
        <dbReference type="ARBA" id="ARBA00022692"/>
    </source>
</evidence>
<feature type="transmembrane region" description="Helical" evidence="6">
    <location>
        <begin position="145"/>
        <end position="163"/>
    </location>
</feature>
<keyword evidence="9" id="KW-1185">Reference proteome</keyword>
<feature type="transmembrane region" description="Helical" evidence="6">
    <location>
        <begin position="85"/>
        <end position="111"/>
    </location>
</feature>
<protein>
    <submittedName>
        <fullName evidence="8">ABC transporter permease</fullName>
    </submittedName>
</protein>
<proteinExistence type="predicted"/>
<feature type="transmembrane region" description="Helical" evidence="6">
    <location>
        <begin position="349"/>
        <end position="370"/>
    </location>
</feature>
<feature type="transmembrane region" description="Helical" evidence="6">
    <location>
        <begin position="225"/>
        <end position="242"/>
    </location>
</feature>
<dbReference type="AlphaFoldDB" id="A0A7G7CM59"/>
<evidence type="ECO:0000313" key="8">
    <source>
        <dbReference type="EMBL" id="QNE88675.1"/>
    </source>
</evidence>